<proteinExistence type="predicted"/>
<dbReference type="EMBL" id="AZBU02000006">
    <property type="protein sequence ID" value="TKR72046.1"/>
    <property type="molecule type" value="Genomic_DNA"/>
</dbReference>
<dbReference type="AlphaFoldDB" id="A0A4U5MQW4"/>
<gene>
    <name evidence="2" type="ORF">L596_019566</name>
</gene>
<feature type="coiled-coil region" evidence="1">
    <location>
        <begin position="34"/>
        <end position="101"/>
    </location>
</feature>
<evidence type="ECO:0000313" key="3">
    <source>
        <dbReference type="Proteomes" id="UP000298663"/>
    </source>
</evidence>
<keyword evidence="1" id="KW-0175">Coiled coil</keyword>
<protein>
    <submittedName>
        <fullName evidence="2">Uncharacterized protein</fullName>
    </submittedName>
</protein>
<evidence type="ECO:0000313" key="2">
    <source>
        <dbReference type="EMBL" id="TKR72046.1"/>
    </source>
</evidence>
<name>A0A4U5MQW4_STECR</name>
<keyword evidence="3" id="KW-1185">Reference proteome</keyword>
<reference evidence="2 3" key="2">
    <citation type="journal article" date="2019" name="G3 (Bethesda)">
        <title>Hybrid Assembly of the Genome of the Entomopathogenic Nematode Steinernema carpocapsae Identifies the X-Chromosome.</title>
        <authorList>
            <person name="Serra L."/>
            <person name="Macchietto M."/>
            <person name="Macias-Munoz A."/>
            <person name="McGill C.J."/>
            <person name="Rodriguez I.M."/>
            <person name="Rodriguez B."/>
            <person name="Murad R."/>
            <person name="Mortazavi A."/>
        </authorList>
    </citation>
    <scope>NUCLEOTIDE SEQUENCE [LARGE SCALE GENOMIC DNA]</scope>
    <source>
        <strain evidence="2 3">ALL</strain>
    </source>
</reference>
<reference evidence="2 3" key="1">
    <citation type="journal article" date="2015" name="Genome Biol.">
        <title>Comparative genomics of Steinernema reveals deeply conserved gene regulatory networks.</title>
        <authorList>
            <person name="Dillman A.R."/>
            <person name="Macchietto M."/>
            <person name="Porter C.F."/>
            <person name="Rogers A."/>
            <person name="Williams B."/>
            <person name="Antoshechkin I."/>
            <person name="Lee M.M."/>
            <person name="Goodwin Z."/>
            <person name="Lu X."/>
            <person name="Lewis E.E."/>
            <person name="Goodrich-Blair H."/>
            <person name="Stock S.P."/>
            <person name="Adams B.J."/>
            <person name="Sternberg P.W."/>
            <person name="Mortazavi A."/>
        </authorList>
    </citation>
    <scope>NUCLEOTIDE SEQUENCE [LARGE SCALE GENOMIC DNA]</scope>
    <source>
        <strain evidence="2 3">ALL</strain>
    </source>
</reference>
<dbReference type="OrthoDB" id="5869911at2759"/>
<organism evidence="2 3">
    <name type="scientific">Steinernema carpocapsae</name>
    <name type="common">Entomopathogenic nematode</name>
    <dbReference type="NCBI Taxonomy" id="34508"/>
    <lineage>
        <taxon>Eukaryota</taxon>
        <taxon>Metazoa</taxon>
        <taxon>Ecdysozoa</taxon>
        <taxon>Nematoda</taxon>
        <taxon>Chromadorea</taxon>
        <taxon>Rhabditida</taxon>
        <taxon>Tylenchina</taxon>
        <taxon>Panagrolaimomorpha</taxon>
        <taxon>Strongyloidoidea</taxon>
        <taxon>Steinernematidae</taxon>
        <taxon>Steinernema</taxon>
    </lineage>
</organism>
<sequence length="154" mass="17728">MSGLLEQAKEKICDVYDAVHDTLVGEKPTEEKVAENVKEKVDQAAEKAKDAHKSYDKKTEELQKTYEEKTEELKETYAEKAKQARDMYDEKTDELKDYAQDVKERASELGSFWDSSKTRGLDEEAERLKDCSRHYMNEAGKKLHEAGDRIGTSR</sequence>
<dbReference type="Gene3D" id="1.20.120.20">
    <property type="entry name" value="Apolipoprotein"/>
    <property type="match status" value="1"/>
</dbReference>
<evidence type="ECO:0000256" key="1">
    <source>
        <dbReference type="SAM" id="Coils"/>
    </source>
</evidence>
<comment type="caution">
    <text evidence="2">The sequence shown here is derived from an EMBL/GenBank/DDBJ whole genome shotgun (WGS) entry which is preliminary data.</text>
</comment>
<accession>A0A4U5MQW4</accession>
<dbReference type="Proteomes" id="UP000298663">
    <property type="component" value="Unassembled WGS sequence"/>
</dbReference>